<feature type="domain" description="IraD/Gp25-like" evidence="1">
    <location>
        <begin position="36"/>
        <end position="126"/>
    </location>
</feature>
<comment type="caution">
    <text evidence="2">The sequence shown here is derived from an EMBL/GenBank/DDBJ whole genome shotgun (WGS) entry which is preliminary data.</text>
</comment>
<organism evidence="2 3">
    <name type="scientific">Neoroseomonas lacus</name>
    <dbReference type="NCBI Taxonomy" id="287609"/>
    <lineage>
        <taxon>Bacteria</taxon>
        <taxon>Pseudomonadati</taxon>
        <taxon>Pseudomonadota</taxon>
        <taxon>Alphaproteobacteria</taxon>
        <taxon>Acetobacterales</taxon>
        <taxon>Acetobacteraceae</taxon>
        <taxon>Neoroseomonas</taxon>
    </lineage>
</organism>
<dbReference type="SUPFAM" id="SSF160719">
    <property type="entry name" value="gpW/gp25-like"/>
    <property type="match status" value="1"/>
</dbReference>
<dbReference type="RefSeq" id="WP_188968758.1">
    <property type="nucleotide sequence ID" value="NZ_BMKW01000008.1"/>
</dbReference>
<dbReference type="Proteomes" id="UP000661507">
    <property type="component" value="Unassembled WGS sequence"/>
</dbReference>
<dbReference type="AlphaFoldDB" id="A0A917NSH0"/>
<accession>A0A917NSH0</accession>
<gene>
    <name evidence="2" type="ORF">GCM10011320_34340</name>
</gene>
<evidence type="ECO:0000313" key="3">
    <source>
        <dbReference type="Proteomes" id="UP000661507"/>
    </source>
</evidence>
<proteinExistence type="predicted"/>
<dbReference type="InterPro" id="IPR007048">
    <property type="entry name" value="IraD/Gp25-like"/>
</dbReference>
<keyword evidence="3" id="KW-1185">Reference proteome</keyword>
<reference evidence="2" key="1">
    <citation type="journal article" date="2014" name="Int. J. Syst. Evol. Microbiol.">
        <title>Complete genome sequence of Corynebacterium casei LMG S-19264T (=DSM 44701T), isolated from a smear-ripened cheese.</title>
        <authorList>
            <consortium name="US DOE Joint Genome Institute (JGI-PGF)"/>
            <person name="Walter F."/>
            <person name="Albersmeier A."/>
            <person name="Kalinowski J."/>
            <person name="Ruckert C."/>
        </authorList>
    </citation>
    <scope>NUCLEOTIDE SEQUENCE</scope>
    <source>
        <strain evidence="2">CGMCC 1.3617</strain>
    </source>
</reference>
<evidence type="ECO:0000259" key="1">
    <source>
        <dbReference type="Pfam" id="PF04965"/>
    </source>
</evidence>
<evidence type="ECO:0000313" key="2">
    <source>
        <dbReference type="EMBL" id="GGJ24209.1"/>
    </source>
</evidence>
<dbReference type="EMBL" id="BMKW01000008">
    <property type="protein sequence ID" value="GGJ24209.1"/>
    <property type="molecule type" value="Genomic_DNA"/>
</dbReference>
<name>A0A917NSH0_9PROT</name>
<dbReference type="Gene3D" id="3.10.450.40">
    <property type="match status" value="1"/>
</dbReference>
<protein>
    <recommendedName>
        <fullName evidence="1">IraD/Gp25-like domain-containing protein</fullName>
    </recommendedName>
</protein>
<reference evidence="2" key="2">
    <citation type="submission" date="2020-09" db="EMBL/GenBank/DDBJ databases">
        <authorList>
            <person name="Sun Q."/>
            <person name="Zhou Y."/>
        </authorList>
    </citation>
    <scope>NUCLEOTIDE SEQUENCE</scope>
    <source>
        <strain evidence="2">CGMCC 1.3617</strain>
    </source>
</reference>
<sequence length="141" mass="15228">MSTPPPPFRPEPRAFLGAGLAFPLTVTPQGRLARASGEAKIEQAIWFLLSTALGERVMRADVGCGAHDLLFAPGTDATVVRVTDQVRRCLTAHEPRIAVLDVEAETPPSDPSLLLIRIAYQVHANNAIGNLVYPFFIREGA</sequence>
<dbReference type="Pfam" id="PF04965">
    <property type="entry name" value="GPW_gp25"/>
    <property type="match status" value="1"/>
</dbReference>